<feature type="non-terminal residue" evidence="2">
    <location>
        <position position="153"/>
    </location>
</feature>
<organism evidence="2 3">
    <name type="scientific">Athelia psychrophila</name>
    <dbReference type="NCBI Taxonomy" id="1759441"/>
    <lineage>
        <taxon>Eukaryota</taxon>
        <taxon>Fungi</taxon>
        <taxon>Dikarya</taxon>
        <taxon>Basidiomycota</taxon>
        <taxon>Agaricomycotina</taxon>
        <taxon>Agaricomycetes</taxon>
        <taxon>Agaricomycetidae</taxon>
        <taxon>Atheliales</taxon>
        <taxon>Atheliaceae</taxon>
        <taxon>Athelia</taxon>
    </lineage>
</organism>
<gene>
    <name evidence="2" type="ORF">FIBSPDRAFT_852767</name>
</gene>
<sequence>MSLPRLWSPLPRYLQAKSARPRLAAHPIAARTLAASRPPACRSQHAHSQLRHMHTRGPRACIPAADVPAASAYAPARTKPTRMPLHLLPLHNVPTHPSTCPAHVYSNTRAFAHARPQVHSTPIWPPTPYAHPPTPTSRASELGGSRHLRTPSL</sequence>
<proteinExistence type="predicted"/>
<protein>
    <submittedName>
        <fullName evidence="2">Uncharacterized protein</fullName>
    </submittedName>
</protein>
<name>A0A166RH02_9AGAM</name>
<accession>A0A166RH02</accession>
<feature type="region of interest" description="Disordered" evidence="1">
    <location>
        <begin position="118"/>
        <end position="153"/>
    </location>
</feature>
<dbReference type="Proteomes" id="UP000076532">
    <property type="component" value="Unassembled WGS sequence"/>
</dbReference>
<evidence type="ECO:0000313" key="3">
    <source>
        <dbReference type="Proteomes" id="UP000076532"/>
    </source>
</evidence>
<feature type="compositionally biased region" description="Pro residues" evidence="1">
    <location>
        <begin position="123"/>
        <end position="135"/>
    </location>
</feature>
<dbReference type="EMBL" id="KV417504">
    <property type="protein sequence ID" value="KZP28262.1"/>
    <property type="molecule type" value="Genomic_DNA"/>
</dbReference>
<keyword evidence="3" id="KW-1185">Reference proteome</keyword>
<reference evidence="2 3" key="1">
    <citation type="journal article" date="2016" name="Mol. Biol. Evol.">
        <title>Comparative Genomics of Early-Diverging Mushroom-Forming Fungi Provides Insights into the Origins of Lignocellulose Decay Capabilities.</title>
        <authorList>
            <person name="Nagy L.G."/>
            <person name="Riley R."/>
            <person name="Tritt A."/>
            <person name="Adam C."/>
            <person name="Daum C."/>
            <person name="Floudas D."/>
            <person name="Sun H."/>
            <person name="Yadav J.S."/>
            <person name="Pangilinan J."/>
            <person name="Larsson K.H."/>
            <person name="Matsuura K."/>
            <person name="Barry K."/>
            <person name="Labutti K."/>
            <person name="Kuo R."/>
            <person name="Ohm R.A."/>
            <person name="Bhattacharya S.S."/>
            <person name="Shirouzu T."/>
            <person name="Yoshinaga Y."/>
            <person name="Martin F.M."/>
            <person name="Grigoriev I.V."/>
            <person name="Hibbett D.S."/>
        </authorList>
    </citation>
    <scope>NUCLEOTIDE SEQUENCE [LARGE SCALE GENOMIC DNA]</scope>
    <source>
        <strain evidence="2 3">CBS 109695</strain>
    </source>
</reference>
<dbReference type="AlphaFoldDB" id="A0A166RH02"/>
<evidence type="ECO:0000256" key="1">
    <source>
        <dbReference type="SAM" id="MobiDB-lite"/>
    </source>
</evidence>
<evidence type="ECO:0000313" key="2">
    <source>
        <dbReference type="EMBL" id="KZP28262.1"/>
    </source>
</evidence>